<protein>
    <submittedName>
        <fullName evidence="1">Uncharacterized protein</fullName>
    </submittedName>
</protein>
<dbReference type="EMBL" id="AOGY02000014">
    <property type="protein sequence ID" value="EMY71397.1"/>
    <property type="molecule type" value="Genomic_DNA"/>
</dbReference>
<reference evidence="1 2" key="1">
    <citation type="submission" date="2013-03" db="EMBL/GenBank/DDBJ databases">
        <authorList>
            <person name="Harkins D.M."/>
            <person name="Durkin A.S."/>
            <person name="Brinkac L.M."/>
            <person name="Haft D.H."/>
            <person name="Selengut J.D."/>
            <person name="Sanka R."/>
            <person name="DePew J."/>
            <person name="Purushe J."/>
            <person name="Galloway R.L."/>
            <person name="Vinetz J.M."/>
            <person name="Sutton G.G."/>
            <person name="Nierman W.C."/>
            <person name="Fouts D.E."/>
        </authorList>
    </citation>
    <scope>NUCLEOTIDE SEQUENCE [LARGE SCALE GENOMIC DNA]</scope>
    <source>
        <strain evidence="1 2">Waz Holland</strain>
    </source>
</reference>
<proteinExistence type="predicted"/>
<accession>N1WDU4</accession>
<organism evidence="1 2">
    <name type="scientific">Leptospira vanthielii serovar Holland str. Waz Holland = ATCC 700522</name>
    <dbReference type="NCBI Taxonomy" id="1218591"/>
    <lineage>
        <taxon>Bacteria</taxon>
        <taxon>Pseudomonadati</taxon>
        <taxon>Spirochaetota</taxon>
        <taxon>Spirochaetia</taxon>
        <taxon>Leptospirales</taxon>
        <taxon>Leptospiraceae</taxon>
        <taxon>Leptospira</taxon>
    </lineage>
</organism>
<comment type="caution">
    <text evidence="1">The sequence shown here is derived from an EMBL/GenBank/DDBJ whole genome shotgun (WGS) entry which is preliminary data.</text>
</comment>
<dbReference type="STRING" id="1218591.LEP1GSC199_3586"/>
<dbReference type="Proteomes" id="UP000012227">
    <property type="component" value="Unassembled WGS sequence"/>
</dbReference>
<evidence type="ECO:0000313" key="2">
    <source>
        <dbReference type="Proteomes" id="UP000012227"/>
    </source>
</evidence>
<name>N1WDU4_9LEPT</name>
<sequence length="218" mass="25915">MQIIMGFRNTFFLIILLLVSSCKSELLKNHDTLVEDNEELEIDSILYYQINKSETSKQISKDGTLEGLKCERRKLIQGDYVNDCEDKVNKIIFRLHSQKNNFCESLRKIRLDCLEALTEVLTNKDLFQNMDIHSRVELLNFRKKLLLNLSHYDGKFFLIRNDKFVILLFSVKGYNINNARWIQIFLHNGESYIMRFMNWHESFDTLKFAKSLYFSEDS</sequence>
<dbReference type="AlphaFoldDB" id="N1WDU4"/>
<evidence type="ECO:0000313" key="1">
    <source>
        <dbReference type="EMBL" id="EMY71397.1"/>
    </source>
</evidence>
<gene>
    <name evidence="1" type="ORF">LEP1GSC199_3586</name>
</gene>